<evidence type="ECO:0000313" key="3">
    <source>
        <dbReference type="EMBL" id="KAB3520793.1"/>
    </source>
</evidence>
<proteinExistence type="predicted"/>
<dbReference type="InterPro" id="IPR036420">
    <property type="entry name" value="BRCT_dom_sf"/>
</dbReference>
<comment type="caution">
    <text evidence="3">The sequence shown here is derived from an EMBL/GenBank/DDBJ whole genome shotgun (WGS) entry which is preliminary data.</text>
</comment>
<dbReference type="Pfam" id="PF12738">
    <property type="entry name" value="PTCB-BRCT"/>
    <property type="match status" value="1"/>
</dbReference>
<reference evidence="3 4" key="1">
    <citation type="submission" date="2019-10" db="EMBL/GenBank/DDBJ databases">
        <title>Corynebacterium sp novel species isolated from the respiratory tract of Marmot.</title>
        <authorList>
            <person name="Zhang G."/>
        </authorList>
    </citation>
    <scope>NUCLEOTIDE SEQUENCE [LARGE SCALE GENOMIC DNA]</scope>
    <source>
        <strain evidence="3 4">336</strain>
    </source>
</reference>
<evidence type="ECO:0000256" key="1">
    <source>
        <dbReference type="SAM" id="MobiDB-lite"/>
    </source>
</evidence>
<dbReference type="PROSITE" id="PS50172">
    <property type="entry name" value="BRCT"/>
    <property type="match status" value="1"/>
</dbReference>
<gene>
    <name evidence="3" type="ORF">F8377_05980</name>
</gene>
<dbReference type="Gene3D" id="3.40.50.10190">
    <property type="entry name" value="BRCT domain"/>
    <property type="match status" value="1"/>
</dbReference>
<dbReference type="SUPFAM" id="SSF52113">
    <property type="entry name" value="BRCT domain"/>
    <property type="match status" value="1"/>
</dbReference>
<keyword evidence="4" id="KW-1185">Reference proteome</keyword>
<evidence type="ECO:0000313" key="4">
    <source>
        <dbReference type="Proteomes" id="UP000436181"/>
    </source>
</evidence>
<name>A0ABQ6VCZ8_9CORY</name>
<feature type="compositionally biased region" description="Polar residues" evidence="1">
    <location>
        <begin position="128"/>
        <end position="138"/>
    </location>
</feature>
<accession>A0ABQ6VCZ8</accession>
<organism evidence="3 4">
    <name type="scientific">Corynebacterium zhongnanshanii</name>
    <dbReference type="NCBI Taxonomy" id="2768834"/>
    <lineage>
        <taxon>Bacteria</taxon>
        <taxon>Bacillati</taxon>
        <taxon>Actinomycetota</taxon>
        <taxon>Actinomycetes</taxon>
        <taxon>Mycobacteriales</taxon>
        <taxon>Corynebacteriaceae</taxon>
        <taxon>Corynebacterium</taxon>
    </lineage>
</organism>
<feature type="region of interest" description="Disordered" evidence="1">
    <location>
        <begin position="88"/>
        <end position="145"/>
    </location>
</feature>
<dbReference type="CDD" id="cd17748">
    <property type="entry name" value="BRCT_DNA_ligase_like"/>
    <property type="match status" value="1"/>
</dbReference>
<dbReference type="Proteomes" id="UP000436181">
    <property type="component" value="Unassembled WGS sequence"/>
</dbReference>
<evidence type="ECO:0000259" key="2">
    <source>
        <dbReference type="PROSITE" id="PS50172"/>
    </source>
</evidence>
<feature type="domain" description="BRCT" evidence="2">
    <location>
        <begin position="160"/>
        <end position="243"/>
    </location>
</feature>
<dbReference type="RefSeq" id="WP_151844362.1">
    <property type="nucleotide sequence ID" value="NZ_WBZJ01000002.1"/>
</dbReference>
<protein>
    <recommendedName>
        <fullName evidence="2">BRCT domain-containing protein</fullName>
    </recommendedName>
</protein>
<dbReference type="EMBL" id="WBZJ01000002">
    <property type="protein sequence ID" value="KAB3520793.1"/>
    <property type="molecule type" value="Genomic_DNA"/>
</dbReference>
<dbReference type="InterPro" id="IPR001357">
    <property type="entry name" value="BRCT_dom"/>
</dbReference>
<sequence>MHARGADIQITPDHIKVTRTGLANSLWDSATIPASSLIGWYKKAPDTHSPGHIDLLHDGDPVRINFSAGRADDFRVIDGRLTALQAGYPLDEVPGDPASVGSDSARPDSTGPNTAGPSAEEWVAEATESGSSRTSKTPTRAPWSKVATPDVVPETNTDADIDGQIYGQVVCVTGDVEPYSKGDVWNMIAQAGGKVSKSVTKKTTMLVVGEWASVTSKEKRARELKDKGQEINIVSFADFLTMV</sequence>